<keyword evidence="2" id="KW-0472">Membrane</keyword>
<feature type="region of interest" description="Disordered" evidence="1">
    <location>
        <begin position="1"/>
        <end position="70"/>
    </location>
</feature>
<evidence type="ECO:0000256" key="1">
    <source>
        <dbReference type="SAM" id="MobiDB-lite"/>
    </source>
</evidence>
<gene>
    <name evidence="3" type="ORF">V6984_04240</name>
</gene>
<keyword evidence="2" id="KW-1133">Transmembrane helix</keyword>
<feature type="transmembrane region" description="Helical" evidence="2">
    <location>
        <begin position="83"/>
        <end position="106"/>
    </location>
</feature>
<feature type="compositionally biased region" description="Low complexity" evidence="1">
    <location>
        <begin position="31"/>
        <end position="51"/>
    </location>
</feature>
<dbReference type="EMBL" id="CP146256">
    <property type="protein sequence ID" value="XAH74988.1"/>
    <property type="molecule type" value="Genomic_DNA"/>
</dbReference>
<feature type="transmembrane region" description="Helical" evidence="2">
    <location>
        <begin position="118"/>
        <end position="145"/>
    </location>
</feature>
<sequence length="148" mass="16155">MDNNNMYPNDGTQQSGVFTGTGPDPYGNSDQNQGYAYGQQNGYGNSSQNQGYGYGQQSGQGYQYPSQGGYQQELEEPMSVGEWLVSLLLAMFVPCVGIVLVFVWAFSKTEKKSKSNFFKAYLIIAGVVLAIYILIVLVMLIAFGVQGI</sequence>
<dbReference type="Proteomes" id="UP001451571">
    <property type="component" value="Chromosome"/>
</dbReference>
<feature type="compositionally biased region" description="Polar residues" evidence="1">
    <location>
        <begin position="1"/>
        <end position="18"/>
    </location>
</feature>
<reference evidence="3 4" key="1">
    <citation type="submission" date="2024-02" db="EMBL/GenBank/DDBJ databases">
        <title>Bacterial strain from lacustrine sediment.</title>
        <authorList>
            <person name="Petit C."/>
            <person name="Fadhlaoui K."/>
        </authorList>
    </citation>
    <scope>NUCLEOTIDE SEQUENCE [LARGE SCALE GENOMIC DNA]</scope>
    <source>
        <strain evidence="3 4">IPX-CK</strain>
    </source>
</reference>
<organism evidence="3 4">
    <name type="scientific">Kineothrix sedimenti</name>
    <dbReference type="NCBI Taxonomy" id="3123317"/>
    <lineage>
        <taxon>Bacteria</taxon>
        <taxon>Bacillati</taxon>
        <taxon>Bacillota</taxon>
        <taxon>Clostridia</taxon>
        <taxon>Lachnospirales</taxon>
        <taxon>Lachnospiraceae</taxon>
        <taxon>Kineothrix</taxon>
    </lineage>
</organism>
<accession>A0ABZ3EXJ7</accession>
<keyword evidence="4" id="KW-1185">Reference proteome</keyword>
<evidence type="ECO:0000256" key="2">
    <source>
        <dbReference type="SAM" id="Phobius"/>
    </source>
</evidence>
<dbReference type="RefSeq" id="WP_342758562.1">
    <property type="nucleotide sequence ID" value="NZ_CP146256.1"/>
</dbReference>
<feature type="compositionally biased region" description="Low complexity" evidence="1">
    <location>
        <begin position="59"/>
        <end position="70"/>
    </location>
</feature>
<proteinExistence type="predicted"/>
<evidence type="ECO:0000313" key="3">
    <source>
        <dbReference type="EMBL" id="XAH74988.1"/>
    </source>
</evidence>
<evidence type="ECO:0000313" key="4">
    <source>
        <dbReference type="Proteomes" id="UP001451571"/>
    </source>
</evidence>
<protein>
    <submittedName>
        <fullName evidence="3">Uncharacterized protein</fullName>
    </submittedName>
</protein>
<keyword evidence="2" id="KW-0812">Transmembrane</keyword>
<name>A0ABZ3EXJ7_9FIRM</name>